<accession>A0ABW1WII4</accession>
<dbReference type="Proteomes" id="UP001596237">
    <property type="component" value="Unassembled WGS sequence"/>
</dbReference>
<gene>
    <name evidence="2" type="ORF">ACFQDP_01480</name>
</gene>
<keyword evidence="1" id="KW-0812">Transmembrane</keyword>
<keyword evidence="1" id="KW-0472">Membrane</keyword>
<feature type="transmembrane region" description="Helical" evidence="1">
    <location>
        <begin position="7"/>
        <end position="23"/>
    </location>
</feature>
<name>A0ABW1WII4_9HYPH</name>
<evidence type="ECO:0000256" key="1">
    <source>
        <dbReference type="SAM" id="Phobius"/>
    </source>
</evidence>
<keyword evidence="1" id="KW-1133">Transmembrane helix</keyword>
<dbReference type="EMBL" id="JBHSTT010000006">
    <property type="protein sequence ID" value="MFC6388029.1"/>
    <property type="molecule type" value="Genomic_DNA"/>
</dbReference>
<reference evidence="3" key="1">
    <citation type="journal article" date="2019" name="Int. J. Syst. Evol. Microbiol.">
        <title>The Global Catalogue of Microorganisms (GCM) 10K type strain sequencing project: providing services to taxonomists for standard genome sequencing and annotation.</title>
        <authorList>
            <consortium name="The Broad Institute Genomics Platform"/>
            <consortium name="The Broad Institute Genome Sequencing Center for Infectious Disease"/>
            <person name="Wu L."/>
            <person name="Ma J."/>
        </authorList>
    </citation>
    <scope>NUCLEOTIDE SEQUENCE [LARGE SCALE GENOMIC DNA]</scope>
    <source>
        <strain evidence="3">CCUG 36916</strain>
    </source>
</reference>
<dbReference type="RefSeq" id="WP_009866202.1">
    <property type="nucleotide sequence ID" value="NZ_JBHSTT010000006.1"/>
</dbReference>
<proteinExistence type="predicted"/>
<sequence>MPVWAKLLIVLAIAVILTGWGWLLDLSLSKAHAWLVDLIGHTGMRLLIGAMVFAGAWALWKETEDR</sequence>
<comment type="caution">
    <text evidence="2">The sequence shown here is derived from an EMBL/GenBank/DDBJ whole genome shotgun (WGS) entry which is preliminary data.</text>
</comment>
<evidence type="ECO:0000313" key="3">
    <source>
        <dbReference type="Proteomes" id="UP001596237"/>
    </source>
</evidence>
<evidence type="ECO:0000313" key="2">
    <source>
        <dbReference type="EMBL" id="MFC6388029.1"/>
    </source>
</evidence>
<protein>
    <submittedName>
        <fullName evidence="2">Uncharacterized protein</fullName>
    </submittedName>
</protein>
<keyword evidence="3" id="KW-1185">Reference proteome</keyword>
<organism evidence="2 3">
    <name type="scientific">Methylorubrum zatmanii</name>
    <dbReference type="NCBI Taxonomy" id="29429"/>
    <lineage>
        <taxon>Bacteria</taxon>
        <taxon>Pseudomonadati</taxon>
        <taxon>Pseudomonadota</taxon>
        <taxon>Alphaproteobacteria</taxon>
        <taxon>Hyphomicrobiales</taxon>
        <taxon>Methylobacteriaceae</taxon>
        <taxon>Methylorubrum</taxon>
    </lineage>
</organism>
<feature type="transmembrane region" description="Helical" evidence="1">
    <location>
        <begin position="43"/>
        <end position="60"/>
    </location>
</feature>